<evidence type="ECO:0000313" key="1">
    <source>
        <dbReference type="EMBL" id="KAJ4455588.1"/>
    </source>
</evidence>
<dbReference type="PANTHER" id="PTHR36492">
    <property type="match status" value="1"/>
</dbReference>
<dbReference type="PANTHER" id="PTHR36492:SF2">
    <property type="entry name" value="[ACYL-CARRIER-PROTEIN] PHOSPHODIESTERASE PPTH"/>
    <property type="match status" value="1"/>
</dbReference>
<comment type="caution">
    <text evidence="1">The sequence shown here is derived from an EMBL/GenBank/DDBJ whole genome shotgun (WGS) entry which is preliminary data.</text>
</comment>
<reference evidence="1" key="1">
    <citation type="journal article" date="2022" name="bioRxiv">
        <title>Genomics of Preaxostyla Flagellates Illuminates Evolutionary Transitions and the Path Towards Mitochondrial Loss.</title>
        <authorList>
            <person name="Novak L.V.F."/>
            <person name="Treitli S.C."/>
            <person name="Pyrih J."/>
            <person name="Halakuc P."/>
            <person name="Pipaliya S.V."/>
            <person name="Vacek V."/>
            <person name="Brzon O."/>
            <person name="Soukal P."/>
            <person name="Eme L."/>
            <person name="Dacks J.B."/>
            <person name="Karnkowska A."/>
            <person name="Elias M."/>
            <person name="Hampl V."/>
        </authorList>
    </citation>
    <scope>NUCLEOTIDE SEQUENCE</scope>
    <source>
        <strain evidence="1">RCP-MX</strain>
    </source>
</reference>
<dbReference type="SUPFAM" id="SSF56300">
    <property type="entry name" value="Metallo-dependent phosphatases"/>
    <property type="match status" value="1"/>
</dbReference>
<organism evidence="1 2">
    <name type="scientific">Paratrimastix pyriformis</name>
    <dbReference type="NCBI Taxonomy" id="342808"/>
    <lineage>
        <taxon>Eukaryota</taxon>
        <taxon>Metamonada</taxon>
        <taxon>Preaxostyla</taxon>
        <taxon>Paratrimastigidae</taxon>
        <taxon>Paratrimastix</taxon>
    </lineage>
</organism>
<evidence type="ECO:0000313" key="2">
    <source>
        <dbReference type="Proteomes" id="UP001141327"/>
    </source>
</evidence>
<dbReference type="InterPro" id="IPR052963">
    <property type="entry name" value="Pantetheine_PDE"/>
</dbReference>
<dbReference type="InterPro" id="IPR029052">
    <property type="entry name" value="Metallo-depent_PP-like"/>
</dbReference>
<protein>
    <submittedName>
        <fullName evidence="1">Ser/Thr protein phosphatase family</fullName>
    </submittedName>
</protein>
<gene>
    <name evidence="1" type="ORF">PAPYR_9438</name>
</gene>
<accession>A0ABQ8UA07</accession>
<dbReference type="Proteomes" id="UP001141327">
    <property type="component" value="Unassembled WGS sequence"/>
</dbReference>
<keyword evidence="2" id="KW-1185">Reference proteome</keyword>
<proteinExistence type="predicted"/>
<dbReference type="CDD" id="cd00838">
    <property type="entry name" value="MPP_superfamily"/>
    <property type="match status" value="1"/>
</dbReference>
<dbReference type="EMBL" id="JAPMOS010000101">
    <property type="protein sequence ID" value="KAJ4455588.1"/>
    <property type="molecule type" value="Genomic_DNA"/>
</dbReference>
<name>A0ABQ8UA07_9EUKA</name>
<sequence length="198" mass="23031">MITDSVQKLESVLELCQNIDVKTTPENIDGLWVVPLFSWYDGTLGTAQDVITPQDREVMKSSWADFHYCKWPQHYSPMELYERNESFISTFDAEGMPVVSFSHMVPRRDLLPSSQYLQLKFLPHLSGATRLEQQIRRIHSHTHVFAHSHINAERTFEGVRYIQNALGYPRERERWGLVPHMVQVWPPQPPEMLPSSGK</sequence>